<feature type="domain" description="YdbS-like PH" evidence="2">
    <location>
        <begin position="271"/>
        <end position="322"/>
    </location>
</feature>
<organism evidence="3 4">
    <name type="scientific">Candidatus Prevotella avicola</name>
    <dbReference type="NCBI Taxonomy" id="2838738"/>
    <lineage>
        <taxon>Bacteria</taxon>
        <taxon>Pseudomonadati</taxon>
        <taxon>Bacteroidota</taxon>
        <taxon>Bacteroidia</taxon>
        <taxon>Bacteroidales</taxon>
        <taxon>Prevotellaceae</taxon>
        <taxon>Prevotella</taxon>
    </lineage>
</organism>
<keyword evidence="1" id="KW-0812">Transmembrane</keyword>
<name>A0A9D2JVJ3_9BACT</name>
<gene>
    <name evidence="3" type="ORF">H9966_03240</name>
</gene>
<evidence type="ECO:0000313" key="4">
    <source>
        <dbReference type="Proteomes" id="UP000824055"/>
    </source>
</evidence>
<keyword evidence="1" id="KW-1133">Transmembrane helix</keyword>
<evidence type="ECO:0000313" key="3">
    <source>
        <dbReference type="EMBL" id="HIZ68886.1"/>
    </source>
</evidence>
<feature type="transmembrane region" description="Helical" evidence="1">
    <location>
        <begin position="198"/>
        <end position="219"/>
    </location>
</feature>
<feature type="transmembrane region" description="Helical" evidence="1">
    <location>
        <begin position="52"/>
        <end position="76"/>
    </location>
</feature>
<reference evidence="3" key="2">
    <citation type="submission" date="2021-04" db="EMBL/GenBank/DDBJ databases">
        <authorList>
            <person name="Gilroy R."/>
        </authorList>
    </citation>
    <scope>NUCLEOTIDE SEQUENCE</scope>
    <source>
        <strain evidence="3">ChiHecec3B27-8219</strain>
    </source>
</reference>
<sequence length="511" mass="57278">MANDFSRPRRMSKSALVVFFVKNLRGNTGLFLLCLALNPGFRDDETPLWQALLIALAMLAAFLVLAATVAFVNYYYRKYYVEDGNLVFIHGALRKEKTSVPLGKVQSLRTKRGPIYRLLGMRGVSFDTLASASAEIELILDNDDWDALLSRVEAGEDSSEAREEAASPVHEKTMEQKTFKLDVDNANLLKGALCQNHLRGLVVLFGALSALWSQLQSLGDGAVTYVVDYVDAHSTHLSFSWLAIVALAAILYVVVLLLWTGKVFLRYANMDIQMGERQLFFESGLFSRASSRFSRDKICTLRVKRNFMERWLHCGTISLRQALNATDEQNGRDVRIYGSDHASKFLDWWLGTDDNARQPVISARPGYGLLAYTIRFDLLVSLAAIVVLCAFGLYAWLLVPAFYMLVSLAKGFLAVRHGGITLRNGYLEVRDGKFAEARNYLKYDNVEVVRMTATPFTPRFHRVSLTISTNGTSFTLRSLKASEARAIYELLLCRGCLDEATQALRPTSPPR</sequence>
<feature type="transmembrane region" description="Helical" evidence="1">
    <location>
        <begin position="239"/>
        <end position="260"/>
    </location>
</feature>
<dbReference type="PANTHER" id="PTHR34473:SF2">
    <property type="entry name" value="UPF0699 TRANSMEMBRANE PROTEIN YDBT"/>
    <property type="match status" value="1"/>
</dbReference>
<dbReference type="Pfam" id="PF03703">
    <property type="entry name" value="bPH_2"/>
    <property type="match status" value="3"/>
</dbReference>
<evidence type="ECO:0000256" key="1">
    <source>
        <dbReference type="SAM" id="Phobius"/>
    </source>
</evidence>
<dbReference type="EMBL" id="DXBE01000026">
    <property type="protein sequence ID" value="HIZ68886.1"/>
    <property type="molecule type" value="Genomic_DNA"/>
</dbReference>
<dbReference type="AlphaFoldDB" id="A0A9D2JVJ3"/>
<keyword evidence="1" id="KW-0472">Membrane</keyword>
<reference evidence="3" key="1">
    <citation type="journal article" date="2021" name="PeerJ">
        <title>Extensive microbial diversity within the chicken gut microbiome revealed by metagenomics and culture.</title>
        <authorList>
            <person name="Gilroy R."/>
            <person name="Ravi A."/>
            <person name="Getino M."/>
            <person name="Pursley I."/>
            <person name="Horton D.L."/>
            <person name="Alikhan N.F."/>
            <person name="Baker D."/>
            <person name="Gharbi K."/>
            <person name="Hall N."/>
            <person name="Watson M."/>
            <person name="Adriaenssens E.M."/>
            <person name="Foster-Nyarko E."/>
            <person name="Jarju S."/>
            <person name="Secka A."/>
            <person name="Antonio M."/>
            <person name="Oren A."/>
            <person name="Chaudhuri R.R."/>
            <person name="La Ragione R."/>
            <person name="Hildebrand F."/>
            <person name="Pallen M.J."/>
        </authorList>
    </citation>
    <scope>NUCLEOTIDE SEQUENCE</scope>
    <source>
        <strain evidence="3">ChiHecec3B27-8219</strain>
    </source>
</reference>
<evidence type="ECO:0000259" key="2">
    <source>
        <dbReference type="Pfam" id="PF03703"/>
    </source>
</evidence>
<dbReference type="Proteomes" id="UP000824055">
    <property type="component" value="Unassembled WGS sequence"/>
</dbReference>
<comment type="caution">
    <text evidence="3">The sequence shown here is derived from an EMBL/GenBank/DDBJ whole genome shotgun (WGS) entry which is preliminary data.</text>
</comment>
<feature type="domain" description="YdbS-like PH" evidence="2">
    <location>
        <begin position="418"/>
        <end position="490"/>
    </location>
</feature>
<dbReference type="InterPro" id="IPR005182">
    <property type="entry name" value="YdbS-like_PH"/>
</dbReference>
<dbReference type="PANTHER" id="PTHR34473">
    <property type="entry name" value="UPF0699 TRANSMEMBRANE PROTEIN YDBS"/>
    <property type="match status" value="1"/>
</dbReference>
<feature type="domain" description="YdbS-like PH" evidence="2">
    <location>
        <begin position="75"/>
        <end position="138"/>
    </location>
</feature>
<proteinExistence type="predicted"/>
<accession>A0A9D2JVJ3</accession>
<protein>
    <submittedName>
        <fullName evidence="3">PH domain-containing protein</fullName>
    </submittedName>
</protein>